<gene>
    <name evidence="2" type="ORF">EYF80_029244</name>
</gene>
<reference evidence="2 3" key="1">
    <citation type="submission" date="2019-03" db="EMBL/GenBank/DDBJ databases">
        <title>First draft genome of Liparis tanakae, snailfish: a comprehensive survey of snailfish specific genes.</title>
        <authorList>
            <person name="Kim W."/>
            <person name="Song I."/>
            <person name="Jeong J.-H."/>
            <person name="Kim D."/>
            <person name="Kim S."/>
            <person name="Ryu S."/>
            <person name="Song J.Y."/>
            <person name="Lee S.K."/>
        </authorList>
    </citation>
    <scope>NUCLEOTIDE SEQUENCE [LARGE SCALE GENOMIC DNA]</scope>
    <source>
        <tissue evidence="2">Muscle</tissue>
    </source>
</reference>
<protein>
    <submittedName>
        <fullName evidence="2">Uncharacterized protein</fullName>
    </submittedName>
</protein>
<organism evidence="2 3">
    <name type="scientific">Liparis tanakae</name>
    <name type="common">Tanaka's snailfish</name>
    <dbReference type="NCBI Taxonomy" id="230148"/>
    <lineage>
        <taxon>Eukaryota</taxon>
        <taxon>Metazoa</taxon>
        <taxon>Chordata</taxon>
        <taxon>Craniata</taxon>
        <taxon>Vertebrata</taxon>
        <taxon>Euteleostomi</taxon>
        <taxon>Actinopterygii</taxon>
        <taxon>Neopterygii</taxon>
        <taxon>Teleostei</taxon>
        <taxon>Neoteleostei</taxon>
        <taxon>Acanthomorphata</taxon>
        <taxon>Eupercaria</taxon>
        <taxon>Perciformes</taxon>
        <taxon>Cottioidei</taxon>
        <taxon>Cottales</taxon>
        <taxon>Liparidae</taxon>
        <taxon>Liparis</taxon>
    </lineage>
</organism>
<dbReference type="EMBL" id="SRLO01000332">
    <property type="protein sequence ID" value="TNN60521.1"/>
    <property type="molecule type" value="Genomic_DNA"/>
</dbReference>
<accession>A0A4Z2H4G8</accession>
<keyword evidence="3" id="KW-1185">Reference proteome</keyword>
<feature type="region of interest" description="Disordered" evidence="1">
    <location>
        <begin position="1"/>
        <end position="21"/>
    </location>
</feature>
<proteinExistence type="predicted"/>
<evidence type="ECO:0000313" key="3">
    <source>
        <dbReference type="Proteomes" id="UP000314294"/>
    </source>
</evidence>
<evidence type="ECO:0000313" key="2">
    <source>
        <dbReference type="EMBL" id="TNN60521.1"/>
    </source>
</evidence>
<comment type="caution">
    <text evidence="2">The sequence shown here is derived from an EMBL/GenBank/DDBJ whole genome shotgun (WGS) entry which is preliminary data.</text>
</comment>
<evidence type="ECO:0000256" key="1">
    <source>
        <dbReference type="SAM" id="MobiDB-lite"/>
    </source>
</evidence>
<name>A0A4Z2H4G8_9TELE</name>
<sequence>MGRPSNTNQAQPIISKPLTQSDATRRWKSYWNCSLRSRPCDPVRCPLPSSTPVVNAGAPQSGPAAVVAPPHCVLPEASARTRCRQMASSRNPATFSLSSCTRHLKKR</sequence>
<dbReference type="Proteomes" id="UP000314294">
    <property type="component" value="Unassembled WGS sequence"/>
</dbReference>
<dbReference type="AlphaFoldDB" id="A0A4Z2H4G8"/>